<reference evidence="1 2" key="1">
    <citation type="submission" date="2023-02" db="EMBL/GenBank/DDBJ databases">
        <title>LHISI_Scaffold_Assembly.</title>
        <authorList>
            <person name="Stuart O.P."/>
            <person name="Cleave R."/>
            <person name="Magrath M.J.L."/>
            <person name="Mikheyev A.S."/>
        </authorList>
    </citation>
    <scope>NUCLEOTIDE SEQUENCE [LARGE SCALE GENOMIC DNA]</scope>
    <source>
        <strain evidence="1">Daus_M_001</strain>
        <tissue evidence="1">Leg muscle</tissue>
    </source>
</reference>
<proteinExistence type="predicted"/>
<dbReference type="EMBL" id="JARBHB010000003">
    <property type="protein sequence ID" value="KAJ8889462.1"/>
    <property type="molecule type" value="Genomic_DNA"/>
</dbReference>
<sequence length="145" mass="16926">MLENKDAKLAMLELNETSVEQNCKSPAQMMFGRRSNSLLTAERLKTNITCREDRARIAIRQSKQQYYYNRGSLSLEVRFQTQVMGTESEDLSTPFRGWDNQRTEFRGLSSVQLCTRDAVTMSHPATLLIMRNRLIVHRPKYLEDY</sequence>
<comment type="caution">
    <text evidence="1">The sequence shown here is derived from an EMBL/GenBank/DDBJ whole genome shotgun (WGS) entry which is preliminary data.</text>
</comment>
<name>A0ABQ9HYY0_9NEOP</name>
<protein>
    <submittedName>
        <fullName evidence="1">Uncharacterized protein</fullName>
    </submittedName>
</protein>
<evidence type="ECO:0000313" key="1">
    <source>
        <dbReference type="EMBL" id="KAJ8889462.1"/>
    </source>
</evidence>
<organism evidence="1 2">
    <name type="scientific">Dryococelus australis</name>
    <dbReference type="NCBI Taxonomy" id="614101"/>
    <lineage>
        <taxon>Eukaryota</taxon>
        <taxon>Metazoa</taxon>
        <taxon>Ecdysozoa</taxon>
        <taxon>Arthropoda</taxon>
        <taxon>Hexapoda</taxon>
        <taxon>Insecta</taxon>
        <taxon>Pterygota</taxon>
        <taxon>Neoptera</taxon>
        <taxon>Polyneoptera</taxon>
        <taxon>Phasmatodea</taxon>
        <taxon>Verophasmatodea</taxon>
        <taxon>Anareolatae</taxon>
        <taxon>Phasmatidae</taxon>
        <taxon>Eurycanthinae</taxon>
        <taxon>Dryococelus</taxon>
    </lineage>
</organism>
<gene>
    <name evidence="1" type="ORF">PR048_008961</name>
</gene>
<keyword evidence="2" id="KW-1185">Reference proteome</keyword>
<evidence type="ECO:0000313" key="2">
    <source>
        <dbReference type="Proteomes" id="UP001159363"/>
    </source>
</evidence>
<accession>A0ABQ9HYY0</accession>
<dbReference type="Proteomes" id="UP001159363">
    <property type="component" value="Chromosome 3"/>
</dbReference>